<feature type="domain" description="DUF155" evidence="2">
    <location>
        <begin position="56"/>
        <end position="220"/>
    </location>
</feature>
<evidence type="ECO:0000256" key="1">
    <source>
        <dbReference type="SAM" id="Phobius"/>
    </source>
</evidence>
<keyword evidence="1" id="KW-0472">Membrane</keyword>
<comment type="caution">
    <text evidence="3">The sequence shown here is derived from an EMBL/GenBank/DDBJ whole genome shotgun (WGS) entry which is preliminary data.</text>
</comment>
<reference evidence="3 4" key="1">
    <citation type="submission" date="2021-05" db="EMBL/GenBank/DDBJ databases">
        <title>Fusibacter ferrireducens sp. nov., an anaerobic, sulfur- and Fe-reducing bacterium isolated from the mangrove sediment.</title>
        <authorList>
            <person name="Qiu D."/>
        </authorList>
    </citation>
    <scope>NUCLEOTIDE SEQUENCE [LARGE SCALE GENOMIC DNA]</scope>
    <source>
        <strain evidence="3 4">DSM 12116</strain>
    </source>
</reference>
<dbReference type="EMBL" id="JAHBCL010000052">
    <property type="protein sequence ID" value="MBS7528676.1"/>
    <property type="molecule type" value="Genomic_DNA"/>
</dbReference>
<evidence type="ECO:0000313" key="3">
    <source>
        <dbReference type="EMBL" id="MBS7528676.1"/>
    </source>
</evidence>
<name>A0ABS5PVG3_9FIRM</name>
<keyword evidence="1" id="KW-0812">Transmembrane</keyword>
<dbReference type="InterPro" id="IPR003734">
    <property type="entry name" value="DUF155"/>
</dbReference>
<keyword evidence="1" id="KW-1133">Transmembrane helix</keyword>
<sequence>MNEVKFLSVKLAEKLDLSAIASVFNVTRTVKWQEVLLIDHELVELVLKRPVEKREVYLYSFGVATFVDFTEAEIRDFLAFIAQIQTVNYDDFAMYYDHYEAVVGDYGEWIVTPTLTIPFRPMIKHIAEAVAKSTGFMHTEAHLNRVMDSVEPMITKLAAGRSRITKTTMRIVRETIVFKFKLTRNLKLFERPSDAEFDNISREGYDWLSNHFELDERYQINAQKIETLKRMVYQYYHFNQNRKVRSLYIFEVFLLMLFPLVRMLSDRLPLMLAWLLRS</sequence>
<protein>
    <submittedName>
        <fullName evidence="3">RMD1 family protein</fullName>
    </submittedName>
</protein>
<dbReference type="Pfam" id="PF02582">
    <property type="entry name" value="DUF155"/>
    <property type="match status" value="1"/>
</dbReference>
<evidence type="ECO:0000259" key="2">
    <source>
        <dbReference type="Pfam" id="PF02582"/>
    </source>
</evidence>
<proteinExistence type="predicted"/>
<dbReference type="Proteomes" id="UP000746471">
    <property type="component" value="Unassembled WGS sequence"/>
</dbReference>
<feature type="transmembrane region" description="Helical" evidence="1">
    <location>
        <begin position="247"/>
        <end position="265"/>
    </location>
</feature>
<dbReference type="RefSeq" id="WP_213238532.1">
    <property type="nucleotide sequence ID" value="NZ_JAHBCL010000052.1"/>
</dbReference>
<gene>
    <name evidence="3" type="ORF">KHM83_18565</name>
</gene>
<evidence type="ECO:0000313" key="4">
    <source>
        <dbReference type="Proteomes" id="UP000746471"/>
    </source>
</evidence>
<accession>A0ABS5PVG3</accession>
<keyword evidence="4" id="KW-1185">Reference proteome</keyword>
<organism evidence="3 4">
    <name type="scientific">Fusibacter paucivorans</name>
    <dbReference type="NCBI Taxonomy" id="76009"/>
    <lineage>
        <taxon>Bacteria</taxon>
        <taxon>Bacillati</taxon>
        <taxon>Bacillota</taxon>
        <taxon>Clostridia</taxon>
        <taxon>Eubacteriales</taxon>
        <taxon>Eubacteriales Family XII. Incertae Sedis</taxon>
        <taxon>Fusibacter</taxon>
    </lineage>
</organism>